<sequence>MGRFRARPLDGAPAHACTSAKSLCSRPLQDPCERLAPFLAAVLHDSCAPLPARMNSNIVLDWRTEFTHSQRGEAVTTQTPGTTPAEVSDFYDVYNSLLRKYWDDNFHFGYWQDEADDSSIAVATDRFTDIMISKLPVGPGARVLDVGCGIGKPALRLAQQTGATVVGISINQQQIDEGNARAVAEGLADRVSFQQANALELPFEDGSFDAVLAFESICHMPRLPALKEMSRVLVPGGRIALTDLIKIEDPDGTAAAAGFQSQALVRYSDYPALTAAAGVEIDELIDVSAHTKRTYAAMAEGISRGTDEIVEKFGPGVVNVLQAVAAPLGPAASVGCLIMAGHRAA</sequence>
<dbReference type="InterPro" id="IPR029063">
    <property type="entry name" value="SAM-dependent_MTases_sf"/>
</dbReference>
<evidence type="ECO:0000313" key="5">
    <source>
        <dbReference type="EMBL" id="AYF31944.1"/>
    </source>
</evidence>
<dbReference type="Gene3D" id="3.40.50.150">
    <property type="entry name" value="Vaccinia Virus protein VP39"/>
    <property type="match status" value="1"/>
</dbReference>
<gene>
    <name evidence="5" type="ORF">CSH63_31725</name>
</gene>
<evidence type="ECO:0000256" key="1">
    <source>
        <dbReference type="ARBA" id="ARBA00022603"/>
    </source>
</evidence>
<keyword evidence="3" id="KW-0949">S-adenosyl-L-methionine</keyword>
<evidence type="ECO:0000259" key="4">
    <source>
        <dbReference type="SMART" id="SM00828"/>
    </source>
</evidence>
<evidence type="ECO:0000256" key="2">
    <source>
        <dbReference type="ARBA" id="ARBA00022679"/>
    </source>
</evidence>
<dbReference type="SUPFAM" id="SSF53335">
    <property type="entry name" value="S-adenosyl-L-methionine-dependent methyltransferases"/>
    <property type="match status" value="1"/>
</dbReference>
<name>A0A386WZY4_9ACTN</name>
<dbReference type="EMBL" id="CP024087">
    <property type="protein sequence ID" value="AYF31944.1"/>
    <property type="molecule type" value="Genomic_DNA"/>
</dbReference>
<dbReference type="InterPro" id="IPR020803">
    <property type="entry name" value="MeTfrase_dom"/>
</dbReference>
<accession>A0A386WZY4</accession>
<dbReference type="AlphaFoldDB" id="A0A386WZY4"/>
<proteinExistence type="predicted"/>
<organism evidence="5 6">
    <name type="scientific">Micromonospora tulbaghiae</name>
    <dbReference type="NCBI Taxonomy" id="479978"/>
    <lineage>
        <taxon>Bacteria</taxon>
        <taxon>Bacillati</taxon>
        <taxon>Actinomycetota</taxon>
        <taxon>Actinomycetes</taxon>
        <taxon>Micromonosporales</taxon>
        <taxon>Micromonosporaceae</taxon>
        <taxon>Micromonospora</taxon>
    </lineage>
</organism>
<feature type="domain" description="Polyketide synthase-like methyltransferase" evidence="4">
    <location>
        <begin position="135"/>
        <end position="333"/>
    </location>
</feature>
<dbReference type="PANTHER" id="PTHR44068:SF11">
    <property type="entry name" value="GERANYL DIPHOSPHATE 2-C-METHYLTRANSFERASE"/>
    <property type="match status" value="1"/>
</dbReference>
<dbReference type="InterPro" id="IPR013216">
    <property type="entry name" value="Methyltransf_11"/>
</dbReference>
<dbReference type="KEGG" id="mtua:CSH63_31725"/>
<protein>
    <submittedName>
        <fullName evidence="5">Methyltransferase</fullName>
    </submittedName>
</protein>
<keyword evidence="1 5" id="KW-0489">Methyltransferase</keyword>
<dbReference type="CDD" id="cd02440">
    <property type="entry name" value="AdoMet_MTases"/>
    <property type="match status" value="1"/>
</dbReference>
<reference evidence="5 6" key="1">
    <citation type="submission" date="2017-10" db="EMBL/GenBank/DDBJ databases">
        <title>Integration of genomic and chemical information greatly accelerates assignment of the full stereostructure of myelolactone, a potent inhibitor of myeloma from a marine-derived Micromonospora.</title>
        <authorList>
            <person name="Kim M.C."/>
            <person name="Machado H."/>
            <person name="Jensen P.R."/>
            <person name="Fenical W."/>
        </authorList>
    </citation>
    <scope>NUCLEOTIDE SEQUENCE [LARGE SCALE GENOMIC DNA]</scope>
    <source>
        <strain evidence="5 6">CNY-010</strain>
    </source>
</reference>
<dbReference type="InterPro" id="IPR050447">
    <property type="entry name" value="Erg6_SMT_methyltransf"/>
</dbReference>
<keyword evidence="2 5" id="KW-0808">Transferase</keyword>
<dbReference type="SMART" id="SM00828">
    <property type="entry name" value="PKS_MT"/>
    <property type="match status" value="1"/>
</dbReference>
<dbReference type="GO" id="GO:0008757">
    <property type="term" value="F:S-adenosylmethionine-dependent methyltransferase activity"/>
    <property type="evidence" value="ECO:0007669"/>
    <property type="project" value="InterPro"/>
</dbReference>
<evidence type="ECO:0000256" key="3">
    <source>
        <dbReference type="ARBA" id="ARBA00022691"/>
    </source>
</evidence>
<dbReference type="Proteomes" id="UP000267804">
    <property type="component" value="Chromosome"/>
</dbReference>
<dbReference type="Pfam" id="PF08241">
    <property type="entry name" value="Methyltransf_11"/>
    <property type="match status" value="1"/>
</dbReference>
<dbReference type="PANTHER" id="PTHR44068">
    <property type="entry name" value="ZGC:194242"/>
    <property type="match status" value="1"/>
</dbReference>
<dbReference type="GO" id="GO:0032259">
    <property type="term" value="P:methylation"/>
    <property type="evidence" value="ECO:0007669"/>
    <property type="project" value="UniProtKB-KW"/>
</dbReference>
<evidence type="ECO:0000313" key="6">
    <source>
        <dbReference type="Proteomes" id="UP000267804"/>
    </source>
</evidence>